<evidence type="ECO:0000259" key="1">
    <source>
        <dbReference type="Pfam" id="PF12770"/>
    </source>
</evidence>
<dbReference type="SUPFAM" id="SSF48452">
    <property type="entry name" value="TPR-like"/>
    <property type="match status" value="2"/>
</dbReference>
<proteinExistence type="predicted"/>
<organism evidence="2 3">
    <name type="scientific">Nostoc paludosum FACHB-159</name>
    <dbReference type="NCBI Taxonomy" id="2692908"/>
    <lineage>
        <taxon>Bacteria</taxon>
        <taxon>Bacillati</taxon>
        <taxon>Cyanobacteriota</taxon>
        <taxon>Cyanophyceae</taxon>
        <taxon>Nostocales</taxon>
        <taxon>Nostocaceae</taxon>
        <taxon>Nostoc</taxon>
    </lineage>
</organism>
<dbReference type="Gene3D" id="1.25.40.10">
    <property type="entry name" value="Tetratricopeptide repeat domain"/>
    <property type="match status" value="2"/>
</dbReference>
<evidence type="ECO:0000313" key="2">
    <source>
        <dbReference type="EMBL" id="MBD2739540.1"/>
    </source>
</evidence>
<dbReference type="EMBL" id="JACJTU010000092">
    <property type="protein sequence ID" value="MBD2739540.1"/>
    <property type="molecule type" value="Genomic_DNA"/>
</dbReference>
<gene>
    <name evidence="2" type="ORF">H6H03_37770</name>
</gene>
<protein>
    <submittedName>
        <fullName evidence="2">CHAT domain-containing protein</fullName>
    </submittedName>
</protein>
<dbReference type="Proteomes" id="UP000637383">
    <property type="component" value="Unassembled WGS sequence"/>
</dbReference>
<dbReference type="InterPro" id="IPR019734">
    <property type="entry name" value="TPR_rpt"/>
</dbReference>
<evidence type="ECO:0000313" key="3">
    <source>
        <dbReference type="Proteomes" id="UP000637383"/>
    </source>
</evidence>
<feature type="domain" description="CHAT" evidence="1">
    <location>
        <begin position="584"/>
        <end position="851"/>
    </location>
</feature>
<comment type="caution">
    <text evidence="2">The sequence shown here is derived from an EMBL/GenBank/DDBJ whole genome shotgun (WGS) entry which is preliminary data.</text>
</comment>
<dbReference type="SMART" id="SM00028">
    <property type="entry name" value="TPR"/>
    <property type="match status" value="3"/>
</dbReference>
<sequence length="852" mass="96276">MRRTTFDGASLIPNRNGTKKMISFRYLFKYLLLGILGLYIAVSQPSAILAEVASKQAQQHQAELLNEKGQRQLNQGQAAEALQTWQQATKFYQQLKDTEGITGTLINQSVALQAMNLHLQGCKILVKALKIDSEICAISADLSDYSTKRLVESELEKLQKPISVHILGLKNLGNVLRRLGKLSESELVLKKTLLIAQQLPNFDTSGILLSLSNTEKSIYQQARDRYIWIEEPLFKKKTVNFIQEQAHQVLNDYQSLIDTPRIPIAIRLQAQLHRLSLLLDFQKWIKAESNLGNTQLAGIQSQINQQIRPSVEQILKIYSAFSELPANQSVYTKLNFANSLNQIPDEQLHSVALQYAESALQTAKATGEQRLMSNAYGTLGKLDKQQVRSRTYLEQAMSLAQSIQAWDIAYQWQWELGRLYRLSRDFEKANQFYAAAIKNLDKTRSDILLINSDIQFAFKEKVEPLYHEYISLLLHLGKSSKAYLKQAIELQEQLNFAEVENFLRCGRFLEASVNSNFRHPIEDLPAIIYLIKLADRVEVAVKTPQDIYRHTVDFNLVEQPLDNLFELVQNLDFIDTQSSNSLIYSQTVYQLLFEPIKQYLPQSGALGFVLDSYFQSLPLAMLYDGEQYLIDKYNISVGSSAKQLQQSLSQPTETLISGVSQISPSFYNPIVPKNLQPLPQVKIEIENIKKSNPSTSTLVDAEFTSQSFKQINENNSFSVIHLSTHAQFSSDIEQTFVLAWDTPLNVKDLKFLVQNKSSLDLLVLSACQTAKGDRRSFLGIAGMAAQAGARGILASLWLVDAESTIQLMSKFYDGLKHGLTKAEALRLAQLSLSKSDKYFHPYYWAGFILVGG</sequence>
<dbReference type="InterPro" id="IPR024983">
    <property type="entry name" value="CHAT_dom"/>
</dbReference>
<dbReference type="PANTHER" id="PTHR10098:SF112">
    <property type="entry name" value="SLR0380 PROTEIN"/>
    <property type="match status" value="1"/>
</dbReference>
<keyword evidence="3" id="KW-1185">Reference proteome</keyword>
<accession>A0ABR8KKD7</accession>
<reference evidence="2 3" key="1">
    <citation type="journal article" date="2020" name="ISME J.">
        <title>Comparative genomics reveals insights into cyanobacterial evolution and habitat adaptation.</title>
        <authorList>
            <person name="Chen M.Y."/>
            <person name="Teng W.K."/>
            <person name="Zhao L."/>
            <person name="Hu C.X."/>
            <person name="Zhou Y.K."/>
            <person name="Han B.P."/>
            <person name="Song L.R."/>
            <person name="Shu W.S."/>
        </authorList>
    </citation>
    <scope>NUCLEOTIDE SEQUENCE [LARGE SCALE GENOMIC DNA]</scope>
    <source>
        <strain evidence="2 3">FACHB-159</strain>
    </source>
</reference>
<dbReference type="InterPro" id="IPR011990">
    <property type="entry name" value="TPR-like_helical_dom_sf"/>
</dbReference>
<dbReference type="PANTHER" id="PTHR10098">
    <property type="entry name" value="RAPSYN-RELATED"/>
    <property type="match status" value="1"/>
</dbReference>
<name>A0ABR8KKD7_9NOSO</name>
<dbReference type="Pfam" id="PF12770">
    <property type="entry name" value="CHAT"/>
    <property type="match status" value="1"/>
</dbReference>